<gene>
    <name evidence="2" type="ORF">IPP58_14740</name>
</gene>
<organism evidence="2 3">
    <name type="scientific">Candidatus Geothrix skivensis</name>
    <dbReference type="NCBI Taxonomy" id="2954439"/>
    <lineage>
        <taxon>Bacteria</taxon>
        <taxon>Pseudomonadati</taxon>
        <taxon>Acidobacteriota</taxon>
        <taxon>Holophagae</taxon>
        <taxon>Holophagales</taxon>
        <taxon>Holophagaceae</taxon>
        <taxon>Geothrix</taxon>
    </lineage>
</organism>
<accession>A0A9D7SJK9</accession>
<dbReference type="Proteomes" id="UP000886657">
    <property type="component" value="Unassembled WGS sequence"/>
</dbReference>
<reference evidence="2" key="1">
    <citation type="submission" date="2020-10" db="EMBL/GenBank/DDBJ databases">
        <title>Connecting structure to function with the recovery of over 1000 high-quality activated sludge metagenome-assembled genomes encoding full-length rRNA genes using long-read sequencing.</title>
        <authorList>
            <person name="Singleton C.M."/>
            <person name="Petriglieri F."/>
            <person name="Kristensen J.M."/>
            <person name="Kirkegaard R.H."/>
            <person name="Michaelsen T.Y."/>
            <person name="Andersen M.H."/>
            <person name="Karst S.M."/>
            <person name="Dueholm M.S."/>
            <person name="Nielsen P.H."/>
            <person name="Albertsen M."/>
        </authorList>
    </citation>
    <scope>NUCLEOTIDE SEQUENCE</scope>
    <source>
        <strain evidence="2">Skiv_18-Q3-R9-52_MAXAC.067</strain>
    </source>
</reference>
<proteinExistence type="predicted"/>
<evidence type="ECO:0000256" key="1">
    <source>
        <dbReference type="SAM" id="MobiDB-lite"/>
    </source>
</evidence>
<dbReference type="AlphaFoldDB" id="A0A9D7SJK9"/>
<comment type="caution">
    <text evidence="2">The sequence shown here is derived from an EMBL/GenBank/DDBJ whole genome shotgun (WGS) entry which is preliminary data.</text>
</comment>
<protein>
    <submittedName>
        <fullName evidence="2">Uncharacterized protein</fullName>
    </submittedName>
</protein>
<name>A0A9D7SJK9_9BACT</name>
<evidence type="ECO:0000313" key="3">
    <source>
        <dbReference type="Proteomes" id="UP000886657"/>
    </source>
</evidence>
<evidence type="ECO:0000313" key="2">
    <source>
        <dbReference type="EMBL" id="MBK9797714.1"/>
    </source>
</evidence>
<dbReference type="EMBL" id="JADKIO010000011">
    <property type="protein sequence ID" value="MBK9797714.1"/>
    <property type="molecule type" value="Genomic_DNA"/>
</dbReference>
<feature type="region of interest" description="Disordered" evidence="1">
    <location>
        <begin position="72"/>
        <end position="95"/>
    </location>
</feature>
<sequence>MCTSRAPAGAPAAGLLELGGPAPLLVLRFTAEGHGQAAPTVAHQHDEDAPPHIQPLVVIPAAVRCGDAVAHEDQGGTHHQGGLRRGSPQGELGAQLRCQPAPGPLEGQAAAGPVQTDARQVDHLPVAAAVRWEQPLGLQHGFQVAHGQLTAPLARAPAFKQVIGQKGQVGPEGCFIDLWYLGR</sequence>